<keyword evidence="4" id="KW-1185">Reference proteome</keyword>
<feature type="transmembrane region" description="Helical" evidence="2">
    <location>
        <begin position="119"/>
        <end position="138"/>
    </location>
</feature>
<dbReference type="AlphaFoldDB" id="A0A9W9NZ81"/>
<proteinExistence type="predicted"/>
<keyword evidence="2" id="KW-1133">Transmembrane helix</keyword>
<evidence type="ECO:0000256" key="2">
    <source>
        <dbReference type="SAM" id="Phobius"/>
    </source>
</evidence>
<feature type="transmembrane region" description="Helical" evidence="2">
    <location>
        <begin position="242"/>
        <end position="264"/>
    </location>
</feature>
<feature type="transmembrane region" description="Helical" evidence="2">
    <location>
        <begin position="209"/>
        <end position="230"/>
    </location>
</feature>
<dbReference type="GeneID" id="81385515"/>
<feature type="compositionally biased region" description="Low complexity" evidence="1">
    <location>
        <begin position="336"/>
        <end position="362"/>
    </location>
</feature>
<organism evidence="3 4">
    <name type="scientific">Penicillium citrinum</name>
    <dbReference type="NCBI Taxonomy" id="5077"/>
    <lineage>
        <taxon>Eukaryota</taxon>
        <taxon>Fungi</taxon>
        <taxon>Dikarya</taxon>
        <taxon>Ascomycota</taxon>
        <taxon>Pezizomycotina</taxon>
        <taxon>Eurotiomycetes</taxon>
        <taxon>Eurotiomycetidae</taxon>
        <taxon>Eurotiales</taxon>
        <taxon>Aspergillaceae</taxon>
        <taxon>Penicillium</taxon>
    </lineage>
</organism>
<gene>
    <name evidence="3" type="ORF">N7469_007430</name>
</gene>
<evidence type="ECO:0000256" key="1">
    <source>
        <dbReference type="SAM" id="MobiDB-lite"/>
    </source>
</evidence>
<dbReference type="EMBL" id="JAPQKT010000006">
    <property type="protein sequence ID" value="KAJ5227424.1"/>
    <property type="molecule type" value="Genomic_DNA"/>
</dbReference>
<reference evidence="3" key="2">
    <citation type="journal article" date="2023" name="IMA Fungus">
        <title>Comparative genomic study of the Penicillium genus elucidates a diverse pangenome and 15 lateral gene transfer events.</title>
        <authorList>
            <person name="Petersen C."/>
            <person name="Sorensen T."/>
            <person name="Nielsen M.R."/>
            <person name="Sondergaard T.E."/>
            <person name="Sorensen J.L."/>
            <person name="Fitzpatrick D.A."/>
            <person name="Frisvad J.C."/>
            <person name="Nielsen K.L."/>
        </authorList>
    </citation>
    <scope>NUCLEOTIDE SEQUENCE</scope>
    <source>
        <strain evidence="3">IBT 23319</strain>
    </source>
</reference>
<reference evidence="3" key="1">
    <citation type="submission" date="2022-11" db="EMBL/GenBank/DDBJ databases">
        <authorList>
            <person name="Petersen C."/>
        </authorList>
    </citation>
    <scope>NUCLEOTIDE SEQUENCE</scope>
    <source>
        <strain evidence="3">IBT 23319</strain>
    </source>
</reference>
<dbReference type="RefSeq" id="XP_056499789.1">
    <property type="nucleotide sequence ID" value="XM_056646348.1"/>
</dbReference>
<evidence type="ECO:0000313" key="4">
    <source>
        <dbReference type="Proteomes" id="UP001147733"/>
    </source>
</evidence>
<accession>A0A9W9NZ81</accession>
<keyword evidence="2" id="KW-0812">Transmembrane</keyword>
<feature type="transmembrane region" description="Helical" evidence="2">
    <location>
        <begin position="92"/>
        <end position="113"/>
    </location>
</feature>
<feature type="transmembrane region" description="Helical" evidence="2">
    <location>
        <begin position="158"/>
        <end position="181"/>
    </location>
</feature>
<feature type="region of interest" description="Disordered" evidence="1">
    <location>
        <begin position="336"/>
        <end position="368"/>
    </location>
</feature>
<evidence type="ECO:0000313" key="3">
    <source>
        <dbReference type="EMBL" id="KAJ5227424.1"/>
    </source>
</evidence>
<comment type="caution">
    <text evidence="3">The sequence shown here is derived from an EMBL/GenBank/DDBJ whole genome shotgun (WGS) entry which is preliminary data.</text>
</comment>
<keyword evidence="2" id="KW-0472">Membrane</keyword>
<name>A0A9W9NZ81_PENCI</name>
<dbReference type="Proteomes" id="UP001147733">
    <property type="component" value="Unassembled WGS sequence"/>
</dbReference>
<feature type="transmembrane region" description="Helical" evidence="2">
    <location>
        <begin position="37"/>
        <end position="61"/>
    </location>
</feature>
<dbReference type="OrthoDB" id="4504921at2759"/>
<feature type="transmembrane region" description="Helical" evidence="2">
    <location>
        <begin position="284"/>
        <end position="304"/>
    </location>
</feature>
<protein>
    <submittedName>
        <fullName evidence="3">Uncharacterized protein</fullName>
    </submittedName>
</protein>
<sequence length="368" mass="41857">MAPRRGSGGFGSSYYGSSSAWSVETSFSLDMYESKSLFIAGFAFDVLFALALIGFLTWACLIRNHNGQKKGLVMAIITWLCDHPLTDRCSSFMITAIVYEVFFLAEAVVTQYYNIDLMLQVFFSDLSVWLIVYVFYNLIHRVVNRLTDAGKPYAAISIVHWVILAILGAISIAAWGIYVAFRVYYVQGSRGNLVDLVDSMNKVDSARVILFWVVSMEIFAWFLFAAVKAGSHRFPSRSQSPIYAIIIGSICWFALCLTNVVIYIRYYIEETTFVPDYLPTATSVLQFIFGVGTLVGILLGCQGWHHIDNSMDKPPMTVQYPYETQYQQYPAYNQQFQPYHGQPQPQYPQQYQQPVQPYELQPSPQPQK</sequence>